<keyword evidence="2" id="KW-1185">Reference proteome</keyword>
<accession>A0A8H5NID1</accession>
<dbReference type="Proteomes" id="UP000574317">
    <property type="component" value="Unassembled WGS sequence"/>
</dbReference>
<dbReference type="SUPFAM" id="SSF53474">
    <property type="entry name" value="alpha/beta-Hydrolases"/>
    <property type="match status" value="1"/>
</dbReference>
<dbReference type="AlphaFoldDB" id="A0A8H5NID1"/>
<name>A0A8H5NID1_9HYPO</name>
<reference evidence="1 2" key="1">
    <citation type="submission" date="2020-05" db="EMBL/GenBank/DDBJ databases">
        <title>Identification and distribution of gene clusters putatively required for synthesis of sphingolipid metabolism inhibitors in phylogenetically diverse species of the filamentous fungus Fusarium.</title>
        <authorList>
            <person name="Kim H.-S."/>
            <person name="Busman M."/>
            <person name="Brown D.W."/>
            <person name="Divon H."/>
            <person name="Uhlig S."/>
            <person name="Proctor R.H."/>
        </authorList>
    </citation>
    <scope>NUCLEOTIDE SEQUENCE [LARGE SCALE GENOMIC DNA]</scope>
    <source>
        <strain evidence="1 2">NRRL 25196</strain>
    </source>
</reference>
<dbReference type="InterPro" id="IPR029058">
    <property type="entry name" value="AB_hydrolase_fold"/>
</dbReference>
<proteinExistence type="predicted"/>
<organism evidence="1 2">
    <name type="scientific">Fusarium napiforme</name>
    <dbReference type="NCBI Taxonomy" id="42672"/>
    <lineage>
        <taxon>Eukaryota</taxon>
        <taxon>Fungi</taxon>
        <taxon>Dikarya</taxon>
        <taxon>Ascomycota</taxon>
        <taxon>Pezizomycotina</taxon>
        <taxon>Sordariomycetes</taxon>
        <taxon>Hypocreomycetidae</taxon>
        <taxon>Hypocreales</taxon>
        <taxon>Nectriaceae</taxon>
        <taxon>Fusarium</taxon>
        <taxon>Fusarium fujikuroi species complex</taxon>
    </lineage>
</organism>
<gene>
    <name evidence="1" type="ORF">FNAPI_1401</name>
</gene>
<evidence type="ECO:0000313" key="2">
    <source>
        <dbReference type="Proteomes" id="UP000574317"/>
    </source>
</evidence>
<protein>
    <submittedName>
        <fullName evidence="1">Acyl thioesterase</fullName>
    </submittedName>
</protein>
<sequence>MVPPQNLIIGGHSQGCAMSLAVLLSLDYSIGEHRQGLGTGKRSLGYPLTLWTALRKSRQRTGLQSFLATGRQARWYHVRWESVQHNLCKIPDDIDDFCNFIAFKVGWELANATACA</sequence>
<dbReference type="EMBL" id="JAAOAO010000051">
    <property type="protein sequence ID" value="KAF5565853.1"/>
    <property type="molecule type" value="Genomic_DNA"/>
</dbReference>
<evidence type="ECO:0000313" key="1">
    <source>
        <dbReference type="EMBL" id="KAF5565853.1"/>
    </source>
</evidence>
<comment type="caution">
    <text evidence="1">The sequence shown here is derived from an EMBL/GenBank/DDBJ whole genome shotgun (WGS) entry which is preliminary data.</text>
</comment>